<keyword evidence="6" id="KW-0679">Respiratory chain</keyword>
<feature type="transmembrane region" description="Helical" evidence="18">
    <location>
        <begin position="70"/>
        <end position="89"/>
    </location>
</feature>
<evidence type="ECO:0000256" key="9">
    <source>
        <dbReference type="ARBA" id="ARBA00022967"/>
    </source>
</evidence>
<gene>
    <name evidence="20" type="primary">ND2</name>
</gene>
<evidence type="ECO:0000256" key="14">
    <source>
        <dbReference type="ARBA" id="ARBA00023128"/>
    </source>
</evidence>
<feature type="transmembrane region" description="Helical" evidence="18">
    <location>
        <begin position="310"/>
        <end position="331"/>
    </location>
</feature>
<feature type="transmembrane region" description="Helical" evidence="18">
    <location>
        <begin position="184"/>
        <end position="201"/>
    </location>
</feature>
<keyword evidence="11 18" id="KW-1133">Transmembrane helix</keyword>
<evidence type="ECO:0000256" key="5">
    <source>
        <dbReference type="ARBA" id="ARBA00022448"/>
    </source>
</evidence>
<proteinExistence type="inferred from homology"/>
<evidence type="ECO:0000256" key="8">
    <source>
        <dbReference type="ARBA" id="ARBA00022792"/>
    </source>
</evidence>
<feature type="transmembrane region" description="Helical" evidence="18">
    <location>
        <begin position="235"/>
        <end position="256"/>
    </location>
</feature>
<feature type="transmembrane region" description="Helical" evidence="18">
    <location>
        <begin position="12"/>
        <end position="33"/>
    </location>
</feature>
<evidence type="ECO:0000256" key="17">
    <source>
        <dbReference type="ARBA" id="ARBA00049551"/>
    </source>
</evidence>
<evidence type="ECO:0000313" key="20">
    <source>
        <dbReference type="EMBL" id="QJS32944.1"/>
    </source>
</evidence>
<feature type="transmembrane region" description="Helical" evidence="18">
    <location>
        <begin position="262"/>
        <end position="289"/>
    </location>
</feature>
<reference evidence="20" key="1">
    <citation type="journal article" date="2020" name="Mitochondrial DNA Part B Resour">
        <title>The complete mitochondrial genome of a marine mussel, Modiolus comptus (Mollusca: Mytilidae), and its phylogenetic implication.</title>
        <authorList>
            <person name="Zhang Z."/>
            <person name="Ma P."/>
            <person name="Hu L."/>
            <person name="Liu Y."/>
            <person name="Wang H."/>
        </authorList>
    </citation>
    <scope>NUCLEOTIDE SEQUENCE</scope>
    <source>
        <strain evidence="20">4-02-1462</strain>
    </source>
</reference>
<dbReference type="GO" id="GO:0006120">
    <property type="term" value="P:mitochondrial electron transport, NADH to ubiquinone"/>
    <property type="evidence" value="ECO:0007669"/>
    <property type="project" value="TreeGrafter"/>
</dbReference>
<accession>A0A6M4RCN4</accession>
<evidence type="ECO:0000256" key="6">
    <source>
        <dbReference type="ARBA" id="ARBA00022660"/>
    </source>
</evidence>
<evidence type="ECO:0000259" key="19">
    <source>
        <dbReference type="Pfam" id="PF00361"/>
    </source>
</evidence>
<comment type="similarity">
    <text evidence="2">Belongs to the complex I subunit 2 family.</text>
</comment>
<keyword evidence="15 18" id="KW-0472">Membrane</keyword>
<dbReference type="EC" id="7.1.1.2" evidence="3"/>
<evidence type="ECO:0000256" key="3">
    <source>
        <dbReference type="ARBA" id="ARBA00012944"/>
    </source>
</evidence>
<evidence type="ECO:0000256" key="4">
    <source>
        <dbReference type="ARBA" id="ARBA00021008"/>
    </source>
</evidence>
<keyword evidence="10" id="KW-0249">Electron transport</keyword>
<keyword evidence="14 20" id="KW-0496">Mitochondrion</keyword>
<evidence type="ECO:0000256" key="10">
    <source>
        <dbReference type="ARBA" id="ARBA00022982"/>
    </source>
</evidence>
<dbReference type="AlphaFoldDB" id="A0A6M4RCN4"/>
<evidence type="ECO:0000256" key="2">
    <source>
        <dbReference type="ARBA" id="ARBA00007012"/>
    </source>
</evidence>
<comment type="subcellular location">
    <subcellularLocation>
        <location evidence="1">Mitochondrion inner membrane</location>
        <topology evidence="1">Multi-pass membrane protein</topology>
    </subcellularLocation>
</comment>
<evidence type="ECO:0000256" key="18">
    <source>
        <dbReference type="SAM" id="Phobius"/>
    </source>
</evidence>
<organism evidence="20">
    <name type="scientific">Modiolus comptus</name>
    <dbReference type="NCBI Taxonomy" id="674266"/>
    <lineage>
        <taxon>Eukaryota</taxon>
        <taxon>Metazoa</taxon>
        <taxon>Spiralia</taxon>
        <taxon>Lophotrochozoa</taxon>
        <taxon>Mollusca</taxon>
        <taxon>Bivalvia</taxon>
        <taxon>Autobranchia</taxon>
        <taxon>Pteriomorphia</taxon>
        <taxon>Mytilida</taxon>
        <taxon>Mytiloidea</taxon>
        <taxon>Mytilidae</taxon>
        <taxon>Modiolinae</taxon>
        <taxon>Modiolus</taxon>
    </lineage>
</organism>
<keyword evidence="7 18" id="KW-0812">Transmembrane</keyword>
<name>A0A6M4RCN4_9BIVA</name>
<geneLocation type="mitochondrion" evidence="20"/>
<evidence type="ECO:0000256" key="15">
    <source>
        <dbReference type="ARBA" id="ARBA00023136"/>
    </source>
</evidence>
<evidence type="ECO:0000256" key="1">
    <source>
        <dbReference type="ARBA" id="ARBA00004448"/>
    </source>
</evidence>
<sequence length="332" mass="35475">MKLWGQKGLSMNMYNPFYLISGALLVGGLVVAVSTDSKVSGWLGMEINVMGFLGVLSVRSFMSISVGLKYFIIQVLGSSLFLLGIFVLYCGEFNVSSVVCQLGGVLAEVGLFCKAGVFPFHGWVPSVVSAGDWVSSWLVMGVQKLAPIYMMSVWSSSFLLYIGVVGLSFAGAVGGLNQLSVRGVLAYSSLVHGGWMLVGLFHSNELFLLYFIGYLIQLSVLVGVCFVVEANKGGSMVVSSLGGVMSLSLAGLPPMAGFLFKLMVFLSVANLGVLVAPVAGSIVALLFYLRLMFSFMLGYDFKLEDGAWKSVALFVSFNGLCYVTFIVVLGLL</sequence>
<dbReference type="GO" id="GO:0008137">
    <property type="term" value="F:NADH dehydrogenase (ubiquinone) activity"/>
    <property type="evidence" value="ECO:0007669"/>
    <property type="project" value="UniProtKB-EC"/>
</dbReference>
<dbReference type="Pfam" id="PF00361">
    <property type="entry name" value="Proton_antipo_M"/>
    <property type="match status" value="1"/>
</dbReference>
<keyword evidence="5" id="KW-0813">Transport</keyword>
<dbReference type="PANTHER" id="PTHR46552">
    <property type="entry name" value="NADH-UBIQUINONE OXIDOREDUCTASE CHAIN 2"/>
    <property type="match status" value="1"/>
</dbReference>
<feature type="transmembrane region" description="Helical" evidence="18">
    <location>
        <begin position="148"/>
        <end position="172"/>
    </location>
</feature>
<dbReference type="PANTHER" id="PTHR46552:SF1">
    <property type="entry name" value="NADH-UBIQUINONE OXIDOREDUCTASE CHAIN 2"/>
    <property type="match status" value="1"/>
</dbReference>
<comment type="catalytic activity">
    <reaction evidence="17">
        <text>a ubiquinone + NADH + 5 H(+)(in) = a ubiquinol + NAD(+) + 4 H(+)(out)</text>
        <dbReference type="Rhea" id="RHEA:29091"/>
        <dbReference type="Rhea" id="RHEA-COMP:9565"/>
        <dbReference type="Rhea" id="RHEA-COMP:9566"/>
        <dbReference type="ChEBI" id="CHEBI:15378"/>
        <dbReference type="ChEBI" id="CHEBI:16389"/>
        <dbReference type="ChEBI" id="CHEBI:17976"/>
        <dbReference type="ChEBI" id="CHEBI:57540"/>
        <dbReference type="ChEBI" id="CHEBI:57945"/>
        <dbReference type="EC" id="7.1.1.2"/>
    </reaction>
</comment>
<protein>
    <recommendedName>
        <fullName evidence="4">NADH-ubiquinone oxidoreductase chain 2</fullName>
        <ecNumber evidence="3">7.1.1.2</ecNumber>
    </recommendedName>
    <alternativeName>
        <fullName evidence="16">NADH dehydrogenase subunit 2</fullName>
    </alternativeName>
</protein>
<evidence type="ECO:0000256" key="13">
    <source>
        <dbReference type="ARBA" id="ARBA00023075"/>
    </source>
</evidence>
<evidence type="ECO:0000256" key="7">
    <source>
        <dbReference type="ARBA" id="ARBA00022692"/>
    </source>
</evidence>
<keyword evidence="13" id="KW-0830">Ubiquinone</keyword>
<feature type="transmembrane region" description="Helical" evidence="18">
    <location>
        <begin position="207"/>
        <end position="228"/>
    </location>
</feature>
<dbReference type="InterPro" id="IPR050175">
    <property type="entry name" value="Complex_I_Subunit_2"/>
</dbReference>
<dbReference type="GO" id="GO:0005743">
    <property type="term" value="C:mitochondrial inner membrane"/>
    <property type="evidence" value="ECO:0007669"/>
    <property type="project" value="UniProtKB-SubCell"/>
</dbReference>
<evidence type="ECO:0000256" key="11">
    <source>
        <dbReference type="ARBA" id="ARBA00022989"/>
    </source>
</evidence>
<dbReference type="InterPro" id="IPR001750">
    <property type="entry name" value="ND/Mrp_TM"/>
</dbReference>
<keyword evidence="8" id="KW-0999">Mitochondrion inner membrane</keyword>
<feature type="domain" description="NADH:quinone oxidoreductase/Mrp antiporter transmembrane" evidence="19">
    <location>
        <begin position="41"/>
        <end position="285"/>
    </location>
</feature>
<dbReference type="EMBL" id="MN602036">
    <property type="protein sequence ID" value="QJS32944.1"/>
    <property type="molecule type" value="Genomic_DNA"/>
</dbReference>
<keyword evidence="9" id="KW-1278">Translocase</keyword>
<evidence type="ECO:0000256" key="16">
    <source>
        <dbReference type="ARBA" id="ARBA00031028"/>
    </source>
</evidence>
<evidence type="ECO:0000256" key="12">
    <source>
        <dbReference type="ARBA" id="ARBA00023027"/>
    </source>
</evidence>
<keyword evidence="12" id="KW-0520">NAD</keyword>